<organism evidence="8 9">
    <name type="scientific">Bilifractor porci</name>
    <dbReference type="NCBI Taxonomy" id="2606636"/>
    <lineage>
        <taxon>Bacteria</taxon>
        <taxon>Bacillati</taxon>
        <taxon>Bacillota</taxon>
        <taxon>Clostridia</taxon>
        <taxon>Lachnospirales</taxon>
        <taxon>Lachnospiraceae</taxon>
        <taxon>Bilifractor</taxon>
    </lineage>
</organism>
<dbReference type="PROSITE" id="PS00105">
    <property type="entry name" value="AA_TRANSFER_CLASS_1"/>
    <property type="match status" value="1"/>
</dbReference>
<comment type="similarity">
    <text evidence="2 6">Belongs to the class-I pyridoxal-phosphate-dependent aminotransferase family.</text>
</comment>
<dbReference type="InterPro" id="IPR015421">
    <property type="entry name" value="PyrdxlP-dep_Trfase_major"/>
</dbReference>
<dbReference type="Pfam" id="PF00155">
    <property type="entry name" value="Aminotran_1_2"/>
    <property type="match status" value="1"/>
</dbReference>
<evidence type="ECO:0000256" key="6">
    <source>
        <dbReference type="RuleBase" id="RU000481"/>
    </source>
</evidence>
<gene>
    <name evidence="8" type="ORF">FYJ60_03020</name>
</gene>
<dbReference type="Gene3D" id="3.90.1150.10">
    <property type="entry name" value="Aspartate Aminotransferase, domain 1"/>
    <property type="match status" value="1"/>
</dbReference>
<dbReference type="CDD" id="cd00609">
    <property type="entry name" value="AAT_like"/>
    <property type="match status" value="1"/>
</dbReference>
<name>A0A7X2P6U0_9FIRM</name>
<dbReference type="EMBL" id="VUMV01000002">
    <property type="protein sequence ID" value="MST81288.1"/>
    <property type="molecule type" value="Genomic_DNA"/>
</dbReference>
<accession>A0A7X2P6U0</accession>
<comment type="cofactor">
    <cofactor evidence="1 6">
        <name>pyridoxal 5'-phosphate</name>
        <dbReference type="ChEBI" id="CHEBI:597326"/>
    </cofactor>
</comment>
<dbReference type="FunFam" id="3.40.640.10:FF:000033">
    <property type="entry name" value="Aspartate aminotransferase"/>
    <property type="match status" value="1"/>
</dbReference>
<proteinExistence type="inferred from homology"/>
<dbReference type="SUPFAM" id="SSF53383">
    <property type="entry name" value="PLP-dependent transferases"/>
    <property type="match status" value="1"/>
</dbReference>
<keyword evidence="5" id="KW-0663">Pyridoxal phosphate</keyword>
<dbReference type="InterPro" id="IPR004838">
    <property type="entry name" value="NHTrfase_class1_PyrdxlP-BS"/>
</dbReference>
<dbReference type="GO" id="GO:0006520">
    <property type="term" value="P:amino acid metabolic process"/>
    <property type="evidence" value="ECO:0007669"/>
    <property type="project" value="InterPro"/>
</dbReference>
<dbReference type="Gene3D" id="3.40.640.10">
    <property type="entry name" value="Type I PLP-dependent aspartate aminotransferase-like (Major domain)"/>
    <property type="match status" value="1"/>
</dbReference>
<dbReference type="EC" id="2.6.1.-" evidence="6"/>
<dbReference type="Proteomes" id="UP000466864">
    <property type="component" value="Unassembled WGS sequence"/>
</dbReference>
<feature type="domain" description="Aminotransferase class I/classII large" evidence="7">
    <location>
        <begin position="26"/>
        <end position="372"/>
    </location>
</feature>
<dbReference type="InterPro" id="IPR050596">
    <property type="entry name" value="AspAT/PAT-like"/>
</dbReference>
<dbReference type="InterPro" id="IPR015424">
    <property type="entry name" value="PyrdxlP-dep_Trfase"/>
</dbReference>
<dbReference type="InterPro" id="IPR015422">
    <property type="entry name" value="PyrdxlP-dep_Trfase_small"/>
</dbReference>
<dbReference type="GO" id="GO:0030170">
    <property type="term" value="F:pyridoxal phosphate binding"/>
    <property type="evidence" value="ECO:0007669"/>
    <property type="project" value="InterPro"/>
</dbReference>
<dbReference type="PANTHER" id="PTHR46383:SF3">
    <property type="entry name" value="ASPARTATE AMINOTRANSFERASE-RELATED"/>
    <property type="match status" value="1"/>
</dbReference>
<protein>
    <recommendedName>
        <fullName evidence="6">Aminotransferase</fullName>
        <ecNumber evidence="6">2.6.1.-</ecNumber>
    </recommendedName>
</protein>
<reference evidence="8 9" key="1">
    <citation type="submission" date="2019-08" db="EMBL/GenBank/DDBJ databases">
        <title>In-depth cultivation of the pig gut microbiome towards novel bacterial diversity and tailored functional studies.</title>
        <authorList>
            <person name="Wylensek D."/>
            <person name="Hitch T.C.A."/>
            <person name="Clavel T."/>
        </authorList>
    </citation>
    <scope>NUCLEOTIDE SEQUENCE [LARGE SCALE GENOMIC DNA]</scope>
    <source>
        <strain evidence="8 9">Oil+RF-744-WCA-WT-13</strain>
    </source>
</reference>
<evidence type="ECO:0000259" key="7">
    <source>
        <dbReference type="Pfam" id="PF00155"/>
    </source>
</evidence>
<evidence type="ECO:0000313" key="8">
    <source>
        <dbReference type="EMBL" id="MST81288.1"/>
    </source>
</evidence>
<dbReference type="InterPro" id="IPR004839">
    <property type="entry name" value="Aminotransferase_I/II_large"/>
</dbReference>
<evidence type="ECO:0000256" key="3">
    <source>
        <dbReference type="ARBA" id="ARBA00022576"/>
    </source>
</evidence>
<evidence type="ECO:0000256" key="4">
    <source>
        <dbReference type="ARBA" id="ARBA00022679"/>
    </source>
</evidence>
<evidence type="ECO:0000313" key="9">
    <source>
        <dbReference type="Proteomes" id="UP000466864"/>
    </source>
</evidence>
<keyword evidence="9" id="KW-1185">Reference proteome</keyword>
<sequence>MEMSKIAKNYPASGIRKMFDLAAQYKDVIDLTCGDPNFDTPENVREAAKKAIDDGFTHYAPNAGIPELREAVAARYKGYDPDQVIITVGALEGLTLGLLAVVDPDDEVIVPNPSFANYQGQIMLAHGKPAGVDVYEENDYRIRPEDIEKAVTPKTKAIIINSPSNPLGSVLTEEDCRRIGEIAEKHDLYIFSDEPYDKILFDHTEFFSMSEIESIRDRLFSLNSFSKTYAMTGWRIGYMLYPTQFQSVLPHMQEGIVSCVSTFIQKAAVEALTGPQDCIRQMSEDYCRRRDILQNGLNSIPGFSCRPVKGSFYIFVNIKAFGKTSQEFAEELVRGARVVTVPGSAFGSMGEGYLRLVFANSDQNLEEAVRRIREYIAGNYPDLKA</sequence>
<keyword evidence="3 6" id="KW-0032">Aminotransferase</keyword>
<keyword evidence="4 6" id="KW-0808">Transferase</keyword>
<comment type="caution">
    <text evidence="8">The sequence shown here is derived from an EMBL/GenBank/DDBJ whole genome shotgun (WGS) entry which is preliminary data.</text>
</comment>
<dbReference type="PANTHER" id="PTHR46383">
    <property type="entry name" value="ASPARTATE AMINOTRANSFERASE"/>
    <property type="match status" value="1"/>
</dbReference>
<evidence type="ECO:0000256" key="1">
    <source>
        <dbReference type="ARBA" id="ARBA00001933"/>
    </source>
</evidence>
<dbReference type="GO" id="GO:0008483">
    <property type="term" value="F:transaminase activity"/>
    <property type="evidence" value="ECO:0007669"/>
    <property type="project" value="UniProtKB-KW"/>
</dbReference>
<dbReference type="AlphaFoldDB" id="A0A7X2P6U0"/>
<evidence type="ECO:0000256" key="5">
    <source>
        <dbReference type="ARBA" id="ARBA00022898"/>
    </source>
</evidence>
<evidence type="ECO:0000256" key="2">
    <source>
        <dbReference type="ARBA" id="ARBA00007441"/>
    </source>
</evidence>
<dbReference type="RefSeq" id="WP_154457112.1">
    <property type="nucleotide sequence ID" value="NZ_VUMV01000002.1"/>
</dbReference>